<dbReference type="Proteomes" id="UP000295830">
    <property type="component" value="Unassembled WGS sequence"/>
</dbReference>
<keyword evidence="3" id="KW-1185">Reference proteome</keyword>
<evidence type="ECO:0000313" key="3">
    <source>
        <dbReference type="Proteomes" id="UP000295830"/>
    </source>
</evidence>
<sequence length="93" mass="9923">MSETLPVIGATITFIFGLLSLVMPLQVSRTLGIDPEGPLGLSEVRGTYSPGINPVLTGRGAARTWQALPWKRLPGPSDFFTGFLSHSSPLSLK</sequence>
<evidence type="ECO:0000256" key="1">
    <source>
        <dbReference type="SAM" id="Phobius"/>
    </source>
</evidence>
<protein>
    <submittedName>
        <fullName evidence="2">Uncharacterized protein</fullName>
    </submittedName>
</protein>
<keyword evidence="1" id="KW-1133">Transmembrane helix</keyword>
<evidence type="ECO:0000313" key="2">
    <source>
        <dbReference type="EMBL" id="TDT41687.1"/>
    </source>
</evidence>
<gene>
    <name evidence="2" type="ORF">DES49_1789</name>
</gene>
<comment type="caution">
    <text evidence="2">The sequence shown here is derived from an EMBL/GenBank/DDBJ whole genome shotgun (WGS) entry which is preliminary data.</text>
</comment>
<dbReference type="EMBL" id="SOAX01000003">
    <property type="protein sequence ID" value="TDT41687.1"/>
    <property type="molecule type" value="Genomic_DNA"/>
</dbReference>
<organism evidence="2 3">
    <name type="scientific">Halospina denitrificans</name>
    <dbReference type="NCBI Taxonomy" id="332522"/>
    <lineage>
        <taxon>Bacteria</taxon>
        <taxon>Pseudomonadati</taxon>
        <taxon>Pseudomonadota</taxon>
        <taxon>Gammaproteobacteria</taxon>
        <taxon>Halospina</taxon>
    </lineage>
</organism>
<feature type="transmembrane region" description="Helical" evidence="1">
    <location>
        <begin position="6"/>
        <end position="25"/>
    </location>
</feature>
<dbReference type="AlphaFoldDB" id="A0A4R7JW05"/>
<keyword evidence="1" id="KW-0472">Membrane</keyword>
<proteinExistence type="predicted"/>
<dbReference type="OrthoDB" id="9808658at2"/>
<dbReference type="RefSeq" id="WP_133736039.1">
    <property type="nucleotide sequence ID" value="NZ_SOAX01000003.1"/>
</dbReference>
<keyword evidence="1" id="KW-0812">Transmembrane</keyword>
<accession>A0A4R7JW05</accession>
<name>A0A4R7JW05_9GAMM</name>
<reference evidence="2 3" key="1">
    <citation type="submission" date="2019-03" db="EMBL/GenBank/DDBJ databases">
        <title>Genomic Encyclopedia of Type Strains, Phase IV (KMG-IV): sequencing the most valuable type-strain genomes for metagenomic binning, comparative biology and taxonomic classification.</title>
        <authorList>
            <person name="Goeker M."/>
        </authorList>
    </citation>
    <scope>NUCLEOTIDE SEQUENCE [LARGE SCALE GENOMIC DNA]</scope>
    <source>
        <strain evidence="2 3">DSM 15505</strain>
    </source>
</reference>